<sequence>MPTEDARSPTPLASRILVTVVALATLAGPYLADWNETHIYNPRWPPHAKFHNAQTMLLGTALGACAIAFAWRRAADARASLRVAVVFGALYWLTQMGSILFPGAAFVDPERAGQGMIAGLPAQIVISVVLLGLLGAALALARGGPVRQS</sequence>
<dbReference type="EMBL" id="JAQNDK010000002">
    <property type="protein sequence ID" value="MDC0679090.1"/>
    <property type="molecule type" value="Genomic_DNA"/>
</dbReference>
<evidence type="ECO:0000256" key="1">
    <source>
        <dbReference type="SAM" id="Phobius"/>
    </source>
</evidence>
<name>A0ABT5BZQ4_9BACT</name>
<dbReference type="Pfam" id="PF20345">
    <property type="entry name" value="DUF6640"/>
    <property type="match status" value="1"/>
</dbReference>
<keyword evidence="3" id="KW-1185">Reference proteome</keyword>
<evidence type="ECO:0000313" key="3">
    <source>
        <dbReference type="Proteomes" id="UP001217485"/>
    </source>
</evidence>
<keyword evidence="1" id="KW-0812">Transmembrane</keyword>
<feature type="transmembrane region" description="Helical" evidence="1">
    <location>
        <begin position="52"/>
        <end position="71"/>
    </location>
</feature>
<feature type="transmembrane region" description="Helical" evidence="1">
    <location>
        <begin position="83"/>
        <end position="105"/>
    </location>
</feature>
<protein>
    <recommendedName>
        <fullName evidence="4">Acetyltransferase</fullName>
    </recommendedName>
</protein>
<dbReference type="RefSeq" id="WP_272096034.1">
    <property type="nucleotide sequence ID" value="NZ_JAQNDK010000002.1"/>
</dbReference>
<reference evidence="2 3" key="1">
    <citation type="submission" date="2023-01" db="EMBL/GenBank/DDBJ databases">
        <title>Minimal conservation of predation-associated metabolite biosynthetic gene clusters underscores biosynthetic potential of Myxococcota including descriptions for ten novel species: Archangium lansinium sp. nov., Myxococcus landrumus sp. nov., Nannocystis bai.</title>
        <authorList>
            <person name="Ahearne A."/>
            <person name="Stevens C."/>
            <person name="Dowd S."/>
        </authorList>
    </citation>
    <scope>NUCLEOTIDE SEQUENCE [LARGE SCALE GENOMIC DNA]</scope>
    <source>
        <strain evidence="2 3">WIWO2</strain>
    </source>
</reference>
<organism evidence="2 3">
    <name type="scientific">Sorangium atrum</name>
    <dbReference type="NCBI Taxonomy" id="2995308"/>
    <lineage>
        <taxon>Bacteria</taxon>
        <taxon>Pseudomonadati</taxon>
        <taxon>Myxococcota</taxon>
        <taxon>Polyangia</taxon>
        <taxon>Polyangiales</taxon>
        <taxon>Polyangiaceae</taxon>
        <taxon>Sorangium</taxon>
    </lineage>
</organism>
<keyword evidence="1" id="KW-0472">Membrane</keyword>
<keyword evidence="1" id="KW-1133">Transmembrane helix</keyword>
<evidence type="ECO:0000313" key="2">
    <source>
        <dbReference type="EMBL" id="MDC0679090.1"/>
    </source>
</evidence>
<dbReference type="Proteomes" id="UP001217485">
    <property type="component" value="Unassembled WGS sequence"/>
</dbReference>
<dbReference type="InterPro" id="IPR046580">
    <property type="entry name" value="DUF6640"/>
</dbReference>
<gene>
    <name evidence="2" type="ORF">POL72_15205</name>
</gene>
<accession>A0ABT5BZQ4</accession>
<comment type="caution">
    <text evidence="2">The sequence shown here is derived from an EMBL/GenBank/DDBJ whole genome shotgun (WGS) entry which is preliminary data.</text>
</comment>
<feature type="transmembrane region" description="Helical" evidence="1">
    <location>
        <begin position="12"/>
        <end position="32"/>
    </location>
</feature>
<feature type="transmembrane region" description="Helical" evidence="1">
    <location>
        <begin position="117"/>
        <end position="141"/>
    </location>
</feature>
<evidence type="ECO:0008006" key="4">
    <source>
        <dbReference type="Google" id="ProtNLM"/>
    </source>
</evidence>
<proteinExistence type="predicted"/>